<evidence type="ECO:0000313" key="2">
    <source>
        <dbReference type="EMBL" id="RXN25946.1"/>
    </source>
</evidence>
<gene>
    <name evidence="2" type="ORF">ROHU_005765</name>
</gene>
<evidence type="ECO:0000313" key="3">
    <source>
        <dbReference type="Proteomes" id="UP000290572"/>
    </source>
</evidence>
<protein>
    <submittedName>
        <fullName evidence="2">Uncharacterized protein</fullName>
    </submittedName>
</protein>
<evidence type="ECO:0000256" key="1">
    <source>
        <dbReference type="SAM" id="MobiDB-lite"/>
    </source>
</evidence>
<name>A0A498N5W4_LABRO</name>
<accession>A0A498N5W4</accession>
<sequence>MLNPNPALGWQAGVDLSSLSVHGHAQPLRASQRRPAHPHASARTPAGSSSRRSGGRTRVGTGRRLSGKASGTKHSSAFGGPINRKRGVDPEEAWRLVVLAHGESLRQDWRERRSTRAEGERERERVCLPLQSMNGAVLLLSWCSAEGRWSAGMSTETLEKLEALMLRLP</sequence>
<dbReference type="Proteomes" id="UP000290572">
    <property type="component" value="Unassembled WGS sequence"/>
</dbReference>
<dbReference type="AlphaFoldDB" id="A0A498N5W4"/>
<comment type="caution">
    <text evidence="2">The sequence shown here is derived from an EMBL/GenBank/DDBJ whole genome shotgun (WGS) entry which is preliminary data.</text>
</comment>
<feature type="region of interest" description="Disordered" evidence="1">
    <location>
        <begin position="23"/>
        <end position="86"/>
    </location>
</feature>
<keyword evidence="3" id="KW-1185">Reference proteome</keyword>
<proteinExistence type="predicted"/>
<feature type="compositionally biased region" description="Low complexity" evidence="1">
    <location>
        <begin position="41"/>
        <end position="64"/>
    </location>
</feature>
<reference evidence="2 3" key="1">
    <citation type="submission" date="2018-03" db="EMBL/GenBank/DDBJ databases">
        <title>Draft genome sequence of Rohu Carp (Labeo rohita).</title>
        <authorList>
            <person name="Das P."/>
            <person name="Kushwaha B."/>
            <person name="Joshi C.G."/>
            <person name="Kumar D."/>
            <person name="Nagpure N.S."/>
            <person name="Sahoo L."/>
            <person name="Das S.P."/>
            <person name="Bit A."/>
            <person name="Patnaik S."/>
            <person name="Meher P.K."/>
            <person name="Jayasankar P."/>
            <person name="Koringa P.G."/>
            <person name="Patel N.V."/>
            <person name="Hinsu A.T."/>
            <person name="Kumar R."/>
            <person name="Pandey M."/>
            <person name="Agarwal S."/>
            <person name="Srivastava S."/>
            <person name="Singh M."/>
            <person name="Iquebal M.A."/>
            <person name="Jaiswal S."/>
            <person name="Angadi U.B."/>
            <person name="Kumar N."/>
            <person name="Raza M."/>
            <person name="Shah T.M."/>
            <person name="Rai A."/>
            <person name="Jena J.K."/>
        </authorList>
    </citation>
    <scope>NUCLEOTIDE SEQUENCE [LARGE SCALE GENOMIC DNA]</scope>
    <source>
        <strain evidence="2">DASCIFA01</strain>
        <tissue evidence="2">Testis</tissue>
    </source>
</reference>
<dbReference type="EMBL" id="QBIY01012255">
    <property type="protein sequence ID" value="RXN25946.1"/>
    <property type="molecule type" value="Genomic_DNA"/>
</dbReference>
<organism evidence="2 3">
    <name type="scientific">Labeo rohita</name>
    <name type="common">Indian major carp</name>
    <name type="synonym">Cyprinus rohita</name>
    <dbReference type="NCBI Taxonomy" id="84645"/>
    <lineage>
        <taxon>Eukaryota</taxon>
        <taxon>Metazoa</taxon>
        <taxon>Chordata</taxon>
        <taxon>Craniata</taxon>
        <taxon>Vertebrata</taxon>
        <taxon>Euteleostomi</taxon>
        <taxon>Actinopterygii</taxon>
        <taxon>Neopterygii</taxon>
        <taxon>Teleostei</taxon>
        <taxon>Ostariophysi</taxon>
        <taxon>Cypriniformes</taxon>
        <taxon>Cyprinidae</taxon>
        <taxon>Labeoninae</taxon>
        <taxon>Labeonini</taxon>
        <taxon>Labeo</taxon>
    </lineage>
</organism>